<reference evidence="3 4" key="1">
    <citation type="submission" date="2020-11" db="EMBL/GenBank/DDBJ databases">
        <authorList>
            <person name="Wallbank WR R."/>
            <person name="Pardo Diaz C."/>
            <person name="Kozak K."/>
            <person name="Martin S."/>
            <person name="Jiggins C."/>
            <person name="Moest M."/>
            <person name="Warren A I."/>
            <person name="Generalovic N T."/>
            <person name="Byers J.R.P. K."/>
            <person name="Montejo-Kovacevich G."/>
            <person name="Yen C E."/>
        </authorList>
    </citation>
    <scope>NUCLEOTIDE SEQUENCE [LARGE SCALE GENOMIC DNA]</scope>
</reference>
<keyword evidence="1" id="KW-0732">Signal</keyword>
<dbReference type="Pfam" id="PF01607">
    <property type="entry name" value="CBM_14"/>
    <property type="match status" value="2"/>
</dbReference>
<dbReference type="InterPro" id="IPR002557">
    <property type="entry name" value="Chitin-bd_dom"/>
</dbReference>
<dbReference type="Proteomes" id="UP000594454">
    <property type="component" value="Chromosome 2"/>
</dbReference>
<dbReference type="GO" id="GO:0008061">
    <property type="term" value="F:chitin binding"/>
    <property type="evidence" value="ECO:0007669"/>
    <property type="project" value="InterPro"/>
</dbReference>
<proteinExistence type="predicted"/>
<dbReference type="PROSITE" id="PS50940">
    <property type="entry name" value="CHIT_BIND_II"/>
    <property type="match status" value="2"/>
</dbReference>
<dbReference type="GO" id="GO:0005576">
    <property type="term" value="C:extracellular region"/>
    <property type="evidence" value="ECO:0007669"/>
    <property type="project" value="InterPro"/>
</dbReference>
<sequence length="184" mass="20374">MPGFKGAFILLIGLAVAKAQSSTGNCGSILQGTIIADQTNCNSYFVCNNGLLLSYTCPNNQAYDSNSQTCVQDYSCVNQVSIDTNNGYNPYYPYYPNNQYNPYNPYYPNNQYNPYYPSPIYNQPSVISNSNPCYGMASGSYVASSSCNQFYYCNNGQAYLTNCPNGYSFNQAQNVCSNTPCYTY</sequence>
<feature type="domain" description="Chitin-binding type-2" evidence="2">
    <location>
        <begin position="130"/>
        <end position="176"/>
    </location>
</feature>
<dbReference type="SUPFAM" id="SSF57625">
    <property type="entry name" value="Invertebrate chitin-binding proteins"/>
    <property type="match status" value="2"/>
</dbReference>
<dbReference type="SMART" id="SM00494">
    <property type="entry name" value="ChtBD2"/>
    <property type="match status" value="2"/>
</dbReference>
<feature type="chain" id="PRO_5031493920" description="Chitin-binding type-2 domain-containing protein" evidence="1">
    <location>
        <begin position="20"/>
        <end position="184"/>
    </location>
</feature>
<gene>
    <name evidence="3" type="ORF">HERILL_LOCUS3828</name>
</gene>
<evidence type="ECO:0000256" key="1">
    <source>
        <dbReference type="SAM" id="SignalP"/>
    </source>
</evidence>
<dbReference type="EMBL" id="LR899010">
    <property type="protein sequence ID" value="CAD7080684.1"/>
    <property type="molecule type" value="Genomic_DNA"/>
</dbReference>
<accession>A0A7R8YSK1</accession>
<keyword evidence="4" id="KW-1185">Reference proteome</keyword>
<dbReference type="AlphaFoldDB" id="A0A7R8YSK1"/>
<evidence type="ECO:0000313" key="3">
    <source>
        <dbReference type="EMBL" id="CAD7080684.1"/>
    </source>
</evidence>
<dbReference type="InterPro" id="IPR036508">
    <property type="entry name" value="Chitin-bd_dom_sf"/>
</dbReference>
<dbReference type="InParanoid" id="A0A7R8YSK1"/>
<dbReference type="Gene3D" id="2.170.140.10">
    <property type="entry name" value="Chitin binding domain"/>
    <property type="match status" value="2"/>
</dbReference>
<organism evidence="3 4">
    <name type="scientific">Hermetia illucens</name>
    <name type="common">Black soldier fly</name>
    <dbReference type="NCBI Taxonomy" id="343691"/>
    <lineage>
        <taxon>Eukaryota</taxon>
        <taxon>Metazoa</taxon>
        <taxon>Ecdysozoa</taxon>
        <taxon>Arthropoda</taxon>
        <taxon>Hexapoda</taxon>
        <taxon>Insecta</taxon>
        <taxon>Pterygota</taxon>
        <taxon>Neoptera</taxon>
        <taxon>Endopterygota</taxon>
        <taxon>Diptera</taxon>
        <taxon>Brachycera</taxon>
        <taxon>Stratiomyomorpha</taxon>
        <taxon>Stratiomyidae</taxon>
        <taxon>Hermetiinae</taxon>
        <taxon>Hermetia</taxon>
    </lineage>
</organism>
<dbReference type="OrthoDB" id="6020543at2759"/>
<protein>
    <recommendedName>
        <fullName evidence="2">Chitin-binding type-2 domain-containing protein</fullName>
    </recommendedName>
</protein>
<name>A0A7R8YSK1_HERIL</name>
<feature type="signal peptide" evidence="1">
    <location>
        <begin position="1"/>
        <end position="19"/>
    </location>
</feature>
<evidence type="ECO:0000259" key="2">
    <source>
        <dbReference type="PROSITE" id="PS50940"/>
    </source>
</evidence>
<evidence type="ECO:0000313" key="4">
    <source>
        <dbReference type="Proteomes" id="UP000594454"/>
    </source>
</evidence>
<feature type="domain" description="Chitin-binding type-2" evidence="2">
    <location>
        <begin position="23"/>
        <end position="78"/>
    </location>
</feature>